<dbReference type="Pfam" id="PF00512">
    <property type="entry name" value="HisKA"/>
    <property type="match status" value="1"/>
</dbReference>
<evidence type="ECO:0000256" key="14">
    <source>
        <dbReference type="SAM" id="Phobius"/>
    </source>
</evidence>
<keyword evidence="5" id="KW-0547">Nucleotide-binding</keyword>
<feature type="transmembrane region" description="Helical" evidence="14">
    <location>
        <begin position="430"/>
        <end position="453"/>
    </location>
</feature>
<accession>A0A2D0N959</accession>
<keyword evidence="14" id="KW-0472">Membrane</keyword>
<dbReference type="EC" id="2.7.13.3" evidence="2"/>
<keyword evidence="14" id="KW-1133">Transmembrane helix</keyword>
<dbReference type="InterPro" id="IPR011006">
    <property type="entry name" value="CheY-like_superfamily"/>
</dbReference>
<dbReference type="SUPFAM" id="SSF46689">
    <property type="entry name" value="Homeodomain-like"/>
    <property type="match status" value="2"/>
</dbReference>
<dbReference type="GO" id="GO:0043565">
    <property type="term" value="F:sequence-specific DNA binding"/>
    <property type="evidence" value="ECO:0007669"/>
    <property type="project" value="InterPro"/>
</dbReference>
<feature type="region of interest" description="Disordered" evidence="13">
    <location>
        <begin position="873"/>
        <end position="897"/>
    </location>
</feature>
<dbReference type="InterPro" id="IPR004358">
    <property type="entry name" value="Sig_transdc_His_kin-like_C"/>
</dbReference>
<dbReference type="InterPro" id="IPR019734">
    <property type="entry name" value="TPR_rpt"/>
</dbReference>
<dbReference type="EMBL" id="PDUD01000023">
    <property type="protein sequence ID" value="PHN04910.1"/>
    <property type="molecule type" value="Genomic_DNA"/>
</dbReference>
<dbReference type="SUPFAM" id="SSF48452">
    <property type="entry name" value="TPR-like"/>
    <property type="match status" value="1"/>
</dbReference>
<dbReference type="SMART" id="SM00387">
    <property type="entry name" value="HATPase_c"/>
    <property type="match status" value="1"/>
</dbReference>
<keyword evidence="7" id="KW-0067">ATP-binding</keyword>
<name>A0A2D0N959_FLAN2</name>
<dbReference type="CDD" id="cd00082">
    <property type="entry name" value="HisKA"/>
    <property type="match status" value="1"/>
</dbReference>
<dbReference type="SMART" id="SM00028">
    <property type="entry name" value="TPR"/>
    <property type="match status" value="3"/>
</dbReference>
<evidence type="ECO:0000313" key="19">
    <source>
        <dbReference type="Proteomes" id="UP000223913"/>
    </source>
</evidence>
<dbReference type="Pfam" id="PF12833">
    <property type="entry name" value="HTH_18"/>
    <property type="match status" value="1"/>
</dbReference>
<sequence length="1007" mass="114457">MYLCLVKPRNPVQISQFYQKRNHLIWGIIICILIPSSSFLRGQSSDQENTADSLDIRLQLIINQTDPSQQFPVLLDLARDNAKRMNSLTVQYLEEALYGLSSHDPLVPAATSFLIGEFLNVNLQKFELALAHYRKARRQLPAQAAPLRLLILERIAALSLFLQDLESAIPATDSCILLARKLEAWFPLAHCLNCKGNIRRDYYLEPPNEISYYRDALEYHKYSFRENAARKDTNATLLNLYFITSINLAIDTIFPREEAYLDTASMYITPDSIYDDFRAQNWYLRGQLLTKRGNYAAALDTFQVALDQFTQNTDTTRMMQTHYFLGDVLHRQGQFAAALSQLMSALDLAPIVGSIMDLKDIYTLLHATQKGLNNPAEALAAHETLFQLEKQGGIDDRNRLLMGMEAQYGLEEKQQEILEKQQELIKQNDYYRQLLAGTLILIVLLGLLLYSFLKARKNRNELRTRNAIIIQQKQQLEELDDMKSQFFTNISHELKTPLALIKAPLEYLQKQFSISQGGDFFLNTALSNTSRLEQLVNELLDFSKIESGKSRLNLRPYDLEVLILQLLESFRPLAQSNEIDLIWQGPENSPVMAWTDQGAFQKILSNLLSNAIKFSSTATSITVNLQAQNGVAILSVKDQGPGIYPDDLPNIFNRFHQSSHKDVHRNNSTGIGLSLSWELAHLMDGKLTVESARGTGSTFCLTLPLAETSDLPHQQNGSEETDKSKMITQDIFSEMESLDKHSNHILIVEDHAELRNYLAKLLGRYFQVYTASNGQEAIDLISAIDSPLLIPGQALIISDLMMPVMDGFELLQVLKENEQYHSIPVIMLTAHRERSERLKALAVGVDDYLVKPFDNQELLIRIKNLITRNREKAQQYPTAGDARHDNPSPKGIGQNRSSLDGEQLKWLKDLEAYAVKHIADSQFSVSFLSNYANMSERNFQRHIKKTTGLTPSEYIKEIRLHHARQLLESGQVKSVKAVSRAVGFSSQEYFSDLFHNRFGRRPSTYLG</sequence>
<keyword evidence="6" id="KW-0418">Kinase</keyword>
<evidence type="ECO:0000259" key="15">
    <source>
        <dbReference type="PROSITE" id="PS01124"/>
    </source>
</evidence>
<keyword evidence="4" id="KW-0808">Transferase</keyword>
<dbReference type="PANTHER" id="PTHR43547">
    <property type="entry name" value="TWO-COMPONENT HISTIDINE KINASE"/>
    <property type="match status" value="1"/>
</dbReference>
<keyword evidence="14" id="KW-0812">Transmembrane</keyword>
<dbReference type="GO" id="GO:0003700">
    <property type="term" value="F:DNA-binding transcription factor activity"/>
    <property type="evidence" value="ECO:0007669"/>
    <property type="project" value="InterPro"/>
</dbReference>
<dbReference type="InterPro" id="IPR036097">
    <property type="entry name" value="HisK_dim/P_sf"/>
</dbReference>
<dbReference type="SMART" id="SM00342">
    <property type="entry name" value="HTH_ARAC"/>
    <property type="match status" value="1"/>
</dbReference>
<dbReference type="InterPro" id="IPR001789">
    <property type="entry name" value="Sig_transdc_resp-reg_receiver"/>
</dbReference>
<dbReference type="Gene3D" id="1.10.287.130">
    <property type="match status" value="1"/>
</dbReference>
<dbReference type="GO" id="GO:0000155">
    <property type="term" value="F:phosphorelay sensor kinase activity"/>
    <property type="evidence" value="ECO:0007669"/>
    <property type="project" value="InterPro"/>
</dbReference>
<dbReference type="AlphaFoldDB" id="A0A2D0N959"/>
<dbReference type="Gene3D" id="1.25.40.10">
    <property type="entry name" value="Tetratricopeptide repeat domain"/>
    <property type="match status" value="1"/>
</dbReference>
<dbReference type="PROSITE" id="PS50109">
    <property type="entry name" value="HIS_KIN"/>
    <property type="match status" value="1"/>
</dbReference>
<feature type="transmembrane region" description="Helical" evidence="14">
    <location>
        <begin position="23"/>
        <end position="40"/>
    </location>
</feature>
<dbReference type="Pfam" id="PF13424">
    <property type="entry name" value="TPR_12"/>
    <property type="match status" value="1"/>
</dbReference>
<dbReference type="SUPFAM" id="SSF47384">
    <property type="entry name" value="Homodimeric domain of signal transducing histidine kinase"/>
    <property type="match status" value="1"/>
</dbReference>
<evidence type="ECO:0000256" key="5">
    <source>
        <dbReference type="ARBA" id="ARBA00022741"/>
    </source>
</evidence>
<dbReference type="Gene3D" id="3.40.50.2300">
    <property type="match status" value="1"/>
</dbReference>
<dbReference type="Pfam" id="PF00072">
    <property type="entry name" value="Response_reg"/>
    <property type="match status" value="1"/>
</dbReference>
<gene>
    <name evidence="18" type="ORF">CRP01_17920</name>
</gene>
<dbReference type="SUPFAM" id="SSF52172">
    <property type="entry name" value="CheY-like"/>
    <property type="match status" value="1"/>
</dbReference>
<dbReference type="InterPro" id="IPR003594">
    <property type="entry name" value="HATPase_dom"/>
</dbReference>
<dbReference type="InterPro" id="IPR009057">
    <property type="entry name" value="Homeodomain-like_sf"/>
</dbReference>
<comment type="catalytic activity">
    <reaction evidence="1">
        <text>ATP + protein L-histidine = ADP + protein N-phospho-L-histidine.</text>
        <dbReference type="EC" id="2.7.13.3"/>
    </reaction>
</comment>
<dbReference type="InterPro" id="IPR003661">
    <property type="entry name" value="HisK_dim/P_dom"/>
</dbReference>
<protein>
    <recommendedName>
        <fullName evidence="2">histidine kinase</fullName>
        <ecNumber evidence="2">2.7.13.3</ecNumber>
    </recommendedName>
</protein>
<feature type="domain" description="Histidine kinase" evidence="16">
    <location>
        <begin position="489"/>
        <end position="707"/>
    </location>
</feature>
<evidence type="ECO:0000256" key="8">
    <source>
        <dbReference type="ARBA" id="ARBA00023012"/>
    </source>
</evidence>
<evidence type="ECO:0000256" key="12">
    <source>
        <dbReference type="PROSITE-ProRule" id="PRU00339"/>
    </source>
</evidence>
<evidence type="ECO:0000256" key="3">
    <source>
        <dbReference type="ARBA" id="ARBA00022553"/>
    </source>
</evidence>
<evidence type="ECO:0000256" key="10">
    <source>
        <dbReference type="ARBA" id="ARBA00023163"/>
    </source>
</evidence>
<feature type="repeat" description="TPR" evidence="12">
    <location>
        <begin position="319"/>
        <end position="352"/>
    </location>
</feature>
<dbReference type="PRINTS" id="PR00344">
    <property type="entry name" value="BCTRLSENSOR"/>
</dbReference>
<organism evidence="18 19">
    <name type="scientific">Flavilitoribacter nigricans (strain ATCC 23147 / DSM 23189 / NBRC 102662 / NCIMB 1420 / SS-2)</name>
    <name type="common">Lewinella nigricans</name>
    <dbReference type="NCBI Taxonomy" id="1122177"/>
    <lineage>
        <taxon>Bacteria</taxon>
        <taxon>Pseudomonadati</taxon>
        <taxon>Bacteroidota</taxon>
        <taxon>Saprospiria</taxon>
        <taxon>Saprospirales</taxon>
        <taxon>Lewinellaceae</taxon>
        <taxon>Flavilitoribacter</taxon>
    </lineage>
</organism>
<keyword evidence="19" id="KW-1185">Reference proteome</keyword>
<dbReference type="PANTHER" id="PTHR43547:SF2">
    <property type="entry name" value="HYBRID SIGNAL TRANSDUCTION HISTIDINE KINASE C"/>
    <property type="match status" value="1"/>
</dbReference>
<evidence type="ECO:0000256" key="1">
    <source>
        <dbReference type="ARBA" id="ARBA00000085"/>
    </source>
</evidence>
<evidence type="ECO:0000313" key="18">
    <source>
        <dbReference type="EMBL" id="PHN04910.1"/>
    </source>
</evidence>
<evidence type="ECO:0000256" key="11">
    <source>
        <dbReference type="PROSITE-ProRule" id="PRU00169"/>
    </source>
</evidence>
<keyword evidence="3 11" id="KW-0597">Phosphoprotein</keyword>
<dbReference type="Pfam" id="PF02518">
    <property type="entry name" value="HATPase_c"/>
    <property type="match status" value="1"/>
</dbReference>
<dbReference type="Gene3D" id="1.10.10.60">
    <property type="entry name" value="Homeodomain-like"/>
    <property type="match status" value="1"/>
</dbReference>
<feature type="repeat" description="TPR" evidence="12">
    <location>
        <begin position="279"/>
        <end position="312"/>
    </location>
</feature>
<dbReference type="FunFam" id="1.10.287.130:FF:000001">
    <property type="entry name" value="Two-component sensor histidine kinase"/>
    <property type="match status" value="1"/>
</dbReference>
<dbReference type="SMART" id="SM00388">
    <property type="entry name" value="HisKA"/>
    <property type="match status" value="1"/>
</dbReference>
<keyword evidence="8" id="KW-0902">Two-component regulatory system</keyword>
<dbReference type="PROSITE" id="PS01124">
    <property type="entry name" value="HTH_ARAC_FAMILY_2"/>
    <property type="match status" value="1"/>
</dbReference>
<keyword evidence="9" id="KW-0805">Transcription regulation</keyword>
<feature type="modified residue" description="4-aspartylphosphate" evidence="11">
    <location>
        <position position="799"/>
    </location>
</feature>
<evidence type="ECO:0000256" key="4">
    <source>
        <dbReference type="ARBA" id="ARBA00022679"/>
    </source>
</evidence>
<dbReference type="CDD" id="cd00075">
    <property type="entry name" value="HATPase"/>
    <property type="match status" value="1"/>
</dbReference>
<evidence type="ECO:0000256" key="6">
    <source>
        <dbReference type="ARBA" id="ARBA00022777"/>
    </source>
</evidence>
<evidence type="ECO:0000256" key="9">
    <source>
        <dbReference type="ARBA" id="ARBA00023015"/>
    </source>
</evidence>
<reference evidence="18 19" key="1">
    <citation type="submission" date="2017-10" db="EMBL/GenBank/DDBJ databases">
        <title>The draft genome sequence of Lewinella nigricans NBRC 102662.</title>
        <authorList>
            <person name="Wang K."/>
        </authorList>
    </citation>
    <scope>NUCLEOTIDE SEQUENCE [LARGE SCALE GENOMIC DNA]</scope>
    <source>
        <strain evidence="18 19">NBRC 102662</strain>
    </source>
</reference>
<evidence type="ECO:0000256" key="7">
    <source>
        <dbReference type="ARBA" id="ARBA00022840"/>
    </source>
</evidence>
<dbReference type="GO" id="GO:0005524">
    <property type="term" value="F:ATP binding"/>
    <property type="evidence" value="ECO:0007669"/>
    <property type="project" value="UniProtKB-KW"/>
</dbReference>
<dbReference type="PROSITE" id="PS50110">
    <property type="entry name" value="RESPONSE_REGULATORY"/>
    <property type="match status" value="1"/>
</dbReference>
<evidence type="ECO:0000259" key="17">
    <source>
        <dbReference type="PROSITE" id="PS50110"/>
    </source>
</evidence>
<dbReference type="Gene3D" id="3.30.565.10">
    <property type="entry name" value="Histidine kinase-like ATPase, C-terminal domain"/>
    <property type="match status" value="1"/>
</dbReference>
<dbReference type="SMART" id="SM00448">
    <property type="entry name" value="REC"/>
    <property type="match status" value="1"/>
</dbReference>
<feature type="domain" description="HTH araC/xylS-type" evidence="15">
    <location>
        <begin position="908"/>
        <end position="1007"/>
    </location>
</feature>
<keyword evidence="12" id="KW-0802">TPR repeat</keyword>
<evidence type="ECO:0000256" key="13">
    <source>
        <dbReference type="SAM" id="MobiDB-lite"/>
    </source>
</evidence>
<dbReference type="PROSITE" id="PS50005">
    <property type="entry name" value="TPR"/>
    <property type="match status" value="2"/>
</dbReference>
<dbReference type="InterPro" id="IPR018060">
    <property type="entry name" value="HTH_AraC"/>
</dbReference>
<comment type="caution">
    <text evidence="18">The sequence shown here is derived from an EMBL/GenBank/DDBJ whole genome shotgun (WGS) entry which is preliminary data.</text>
</comment>
<dbReference type="InterPro" id="IPR005467">
    <property type="entry name" value="His_kinase_dom"/>
</dbReference>
<dbReference type="OrthoDB" id="9811889at2"/>
<evidence type="ECO:0000259" key="16">
    <source>
        <dbReference type="PROSITE" id="PS50109"/>
    </source>
</evidence>
<evidence type="ECO:0000256" key="2">
    <source>
        <dbReference type="ARBA" id="ARBA00012438"/>
    </source>
</evidence>
<dbReference type="InterPro" id="IPR011990">
    <property type="entry name" value="TPR-like_helical_dom_sf"/>
</dbReference>
<dbReference type="Proteomes" id="UP000223913">
    <property type="component" value="Unassembled WGS sequence"/>
</dbReference>
<dbReference type="InterPro" id="IPR036890">
    <property type="entry name" value="HATPase_C_sf"/>
</dbReference>
<feature type="domain" description="Response regulatory" evidence="17">
    <location>
        <begin position="744"/>
        <end position="866"/>
    </location>
</feature>
<proteinExistence type="predicted"/>
<dbReference type="FunFam" id="3.30.565.10:FF:000037">
    <property type="entry name" value="Hybrid sensor histidine kinase/response regulator"/>
    <property type="match status" value="1"/>
</dbReference>
<dbReference type="SUPFAM" id="SSF55874">
    <property type="entry name" value="ATPase domain of HSP90 chaperone/DNA topoisomerase II/histidine kinase"/>
    <property type="match status" value="1"/>
</dbReference>
<keyword evidence="10" id="KW-0804">Transcription</keyword>